<dbReference type="Proteomes" id="UP000038009">
    <property type="component" value="Unassembled WGS sequence"/>
</dbReference>
<dbReference type="VEuPathDB" id="TriTrypDB:Lsey_0598_0010"/>
<organism evidence="2 3">
    <name type="scientific">Leptomonas seymouri</name>
    <dbReference type="NCBI Taxonomy" id="5684"/>
    <lineage>
        <taxon>Eukaryota</taxon>
        <taxon>Discoba</taxon>
        <taxon>Euglenozoa</taxon>
        <taxon>Kinetoplastea</taxon>
        <taxon>Metakinetoplastina</taxon>
        <taxon>Trypanosomatida</taxon>
        <taxon>Trypanosomatidae</taxon>
        <taxon>Leishmaniinae</taxon>
        <taxon>Leptomonas</taxon>
    </lineage>
</organism>
<evidence type="ECO:0000313" key="2">
    <source>
        <dbReference type="EMBL" id="KPI82693.1"/>
    </source>
</evidence>
<name>A0A0N1P9Z3_LEPSE</name>
<keyword evidence="3" id="KW-1185">Reference proteome</keyword>
<evidence type="ECO:0000256" key="1">
    <source>
        <dbReference type="SAM" id="MobiDB-lite"/>
    </source>
</evidence>
<gene>
    <name evidence="2" type="ORF">ABL78_8293</name>
</gene>
<accession>A0A0N1P9Z3</accession>
<feature type="compositionally biased region" description="Basic residues" evidence="1">
    <location>
        <begin position="91"/>
        <end position="100"/>
    </location>
</feature>
<evidence type="ECO:0000313" key="3">
    <source>
        <dbReference type="Proteomes" id="UP000038009"/>
    </source>
</evidence>
<proteinExistence type="predicted"/>
<dbReference type="EMBL" id="LJSK01000598">
    <property type="protein sequence ID" value="KPI82693.1"/>
    <property type="molecule type" value="Genomic_DNA"/>
</dbReference>
<feature type="region of interest" description="Disordered" evidence="1">
    <location>
        <begin position="87"/>
        <end position="114"/>
    </location>
</feature>
<dbReference type="AlphaFoldDB" id="A0A0N1P9Z3"/>
<comment type="caution">
    <text evidence="2">The sequence shown here is derived from an EMBL/GenBank/DDBJ whole genome shotgun (WGS) entry which is preliminary data.</text>
</comment>
<sequence>MASAPNFILFMCDSLPVACKWQCSGTPKRVVSECDGHGAQLIASSRAPPGLLSANAQPTKHGTSLNTPAWVQEHLLLYNGVGRRKNDGCRRKTKGGKKHRDVVEGLSQGDDGNDAAATTDAASLDATTKMFHGFFRLAASQRAERRNQQLYPFSVSLSISSP</sequence>
<protein>
    <submittedName>
        <fullName evidence="2">Uncharacterized protein</fullName>
    </submittedName>
</protein>
<reference evidence="2 3" key="1">
    <citation type="journal article" date="2015" name="PLoS Pathog.">
        <title>Leptomonas seymouri: Adaptations to the Dixenous Life Cycle Analyzed by Genome Sequencing, Transcriptome Profiling and Co-infection with Leishmania donovani.</title>
        <authorList>
            <person name="Kraeva N."/>
            <person name="Butenko A."/>
            <person name="Hlavacova J."/>
            <person name="Kostygov A."/>
            <person name="Myskova J."/>
            <person name="Grybchuk D."/>
            <person name="Lestinova T."/>
            <person name="Votypka J."/>
            <person name="Volf P."/>
            <person name="Opperdoes F."/>
            <person name="Flegontov P."/>
            <person name="Lukes J."/>
            <person name="Yurchenko V."/>
        </authorList>
    </citation>
    <scope>NUCLEOTIDE SEQUENCE [LARGE SCALE GENOMIC DNA]</scope>
    <source>
        <strain evidence="2 3">ATCC 30220</strain>
    </source>
</reference>